<dbReference type="SMART" id="SM00220">
    <property type="entry name" value="S_TKc"/>
    <property type="match status" value="1"/>
</dbReference>
<dbReference type="AlphaFoldDB" id="A0A8A1MAE5"/>
<evidence type="ECO:0000256" key="2">
    <source>
        <dbReference type="SAM" id="MobiDB-lite"/>
    </source>
</evidence>
<evidence type="ECO:0000313" key="4">
    <source>
        <dbReference type="EMBL" id="QSS61683.1"/>
    </source>
</evidence>
<gene>
    <name evidence="4" type="ORF">I7I51_03860</name>
</gene>
<dbReference type="Pfam" id="PF00069">
    <property type="entry name" value="Pkinase"/>
    <property type="match status" value="1"/>
</dbReference>
<keyword evidence="1" id="KW-0547">Nucleotide-binding</keyword>
<evidence type="ECO:0000256" key="1">
    <source>
        <dbReference type="PROSITE-ProRule" id="PRU10141"/>
    </source>
</evidence>
<dbReference type="GO" id="GO:0005524">
    <property type="term" value="F:ATP binding"/>
    <property type="evidence" value="ECO:0007669"/>
    <property type="project" value="UniProtKB-UniRule"/>
</dbReference>
<dbReference type="OrthoDB" id="10252171at2759"/>
<dbReference type="VEuPathDB" id="FungiDB:I7I51_03860"/>
<feature type="compositionally biased region" description="Low complexity" evidence="2">
    <location>
        <begin position="332"/>
        <end position="351"/>
    </location>
</feature>
<dbReference type="PANTHER" id="PTHR44167:SF30">
    <property type="entry name" value="PHOSPHORYLASE KINASE"/>
    <property type="match status" value="1"/>
</dbReference>
<proteinExistence type="predicted"/>
<evidence type="ECO:0000313" key="5">
    <source>
        <dbReference type="Proteomes" id="UP000663671"/>
    </source>
</evidence>
<dbReference type="Proteomes" id="UP000663671">
    <property type="component" value="Chromosome 5"/>
</dbReference>
<dbReference type="PROSITE" id="PS50011">
    <property type="entry name" value="PROTEIN_KINASE_DOM"/>
    <property type="match status" value="1"/>
</dbReference>
<sequence length="351" mass="39666">MHHSKYRLNQLAAMTSFHSRVKRRPGSPTPGWFTRGPDGYNSESLSVYEHGDFCPVLLGDVKGGQDLLQSGDTISFKIVAKLGYGSFSTVWLAKNVTRDNTEMRILKKLGKLRAAFFYKHINNLEYLCLAMDPVGSSLHDRENSEIPFPSNISTDCIRMPFTSEALHNSFMCDCNVDIFYIGEKGEAPSLPPNLPKYIVQHEEIGLLTDKEDMSKEPTKMKVWGTKYYQAPENEEGRCASAESDFWSLGCVLLYGLAGENFFEEYDQRDYLNHDDDGQLLLIDDHLSENRCLGKNISFRMLIGDIIHHLLQKDPSKRDPDTVRDLLRKLESGDYGYDSGSSQDGSCDGNET</sequence>
<dbReference type="InterPro" id="IPR000719">
    <property type="entry name" value="Prot_kinase_dom"/>
</dbReference>
<protein>
    <recommendedName>
        <fullName evidence="3">Protein kinase domain-containing protein</fullName>
    </recommendedName>
</protein>
<dbReference type="InterPro" id="IPR011009">
    <property type="entry name" value="Kinase-like_dom_sf"/>
</dbReference>
<dbReference type="Gene3D" id="1.10.510.10">
    <property type="entry name" value="Transferase(Phosphotransferase) domain 1"/>
    <property type="match status" value="1"/>
</dbReference>
<organism evidence="4 5">
    <name type="scientific">Ajellomyces capsulatus</name>
    <name type="common">Darling's disease fungus</name>
    <name type="synonym">Histoplasma capsulatum</name>
    <dbReference type="NCBI Taxonomy" id="5037"/>
    <lineage>
        <taxon>Eukaryota</taxon>
        <taxon>Fungi</taxon>
        <taxon>Dikarya</taxon>
        <taxon>Ascomycota</taxon>
        <taxon>Pezizomycotina</taxon>
        <taxon>Eurotiomycetes</taxon>
        <taxon>Eurotiomycetidae</taxon>
        <taxon>Onygenales</taxon>
        <taxon>Ajellomycetaceae</taxon>
        <taxon>Histoplasma</taxon>
    </lineage>
</organism>
<dbReference type="GO" id="GO:0005634">
    <property type="term" value="C:nucleus"/>
    <property type="evidence" value="ECO:0007669"/>
    <property type="project" value="TreeGrafter"/>
</dbReference>
<name>A0A8A1MAE5_AJECA</name>
<feature type="region of interest" description="Disordered" evidence="2">
    <location>
        <begin position="331"/>
        <end position="351"/>
    </location>
</feature>
<feature type="domain" description="Protein kinase" evidence="3">
    <location>
        <begin position="42"/>
        <end position="329"/>
    </location>
</feature>
<dbReference type="GO" id="GO:0004674">
    <property type="term" value="F:protein serine/threonine kinase activity"/>
    <property type="evidence" value="ECO:0007669"/>
    <property type="project" value="TreeGrafter"/>
</dbReference>
<reference evidence="4" key="1">
    <citation type="submission" date="2021-01" db="EMBL/GenBank/DDBJ databases">
        <title>Chromosome-level genome assembly of a human fungal pathogen reveals clustering of transcriptionally co-regulated genes.</title>
        <authorList>
            <person name="Voorhies M."/>
            <person name="Cohen S."/>
            <person name="Shea T.P."/>
            <person name="Petrus S."/>
            <person name="Munoz J.F."/>
            <person name="Poplawski S."/>
            <person name="Goldman W.E."/>
            <person name="Michael T."/>
            <person name="Cuomo C.A."/>
            <person name="Sil A."/>
            <person name="Beyhan S."/>
        </authorList>
    </citation>
    <scope>NUCLEOTIDE SEQUENCE</scope>
    <source>
        <strain evidence="4">WU24</strain>
    </source>
</reference>
<feature type="binding site" evidence="1">
    <location>
        <position position="107"/>
    </location>
    <ligand>
        <name>ATP</name>
        <dbReference type="ChEBI" id="CHEBI:30616"/>
    </ligand>
</feature>
<dbReference type="PROSITE" id="PS00107">
    <property type="entry name" value="PROTEIN_KINASE_ATP"/>
    <property type="match status" value="1"/>
</dbReference>
<accession>A0A8A1MAE5</accession>
<evidence type="ECO:0000259" key="3">
    <source>
        <dbReference type="PROSITE" id="PS50011"/>
    </source>
</evidence>
<dbReference type="PANTHER" id="PTHR44167">
    <property type="entry name" value="OVARIAN-SPECIFIC SERINE/THREONINE-PROTEIN KINASE LOK-RELATED"/>
    <property type="match status" value="1"/>
</dbReference>
<dbReference type="EMBL" id="CP069111">
    <property type="protein sequence ID" value="QSS61683.1"/>
    <property type="molecule type" value="Genomic_DNA"/>
</dbReference>
<dbReference type="GO" id="GO:0044773">
    <property type="term" value="P:mitotic DNA damage checkpoint signaling"/>
    <property type="evidence" value="ECO:0007669"/>
    <property type="project" value="TreeGrafter"/>
</dbReference>
<dbReference type="InterPro" id="IPR017441">
    <property type="entry name" value="Protein_kinase_ATP_BS"/>
</dbReference>
<dbReference type="SUPFAM" id="SSF56112">
    <property type="entry name" value="Protein kinase-like (PK-like)"/>
    <property type="match status" value="1"/>
</dbReference>
<dbReference type="Gene3D" id="3.30.200.20">
    <property type="entry name" value="Phosphorylase Kinase, domain 1"/>
    <property type="match status" value="1"/>
</dbReference>
<keyword evidence="1" id="KW-0067">ATP-binding</keyword>